<evidence type="ECO:0000256" key="3">
    <source>
        <dbReference type="ARBA" id="ARBA00022741"/>
    </source>
</evidence>
<dbReference type="Pfam" id="PF12698">
    <property type="entry name" value="ABC2_membrane_3"/>
    <property type="match status" value="1"/>
</dbReference>
<feature type="transmembrane region" description="Helical" evidence="7">
    <location>
        <begin position="609"/>
        <end position="632"/>
    </location>
</feature>
<dbReference type="SMART" id="SM00382">
    <property type="entry name" value="AAA"/>
    <property type="match status" value="1"/>
</dbReference>
<feature type="transmembrane region" description="Helical" evidence="7">
    <location>
        <begin position="721"/>
        <end position="740"/>
    </location>
</feature>
<dbReference type="PROSITE" id="PS50893">
    <property type="entry name" value="ABC_TRANSPORTER_2"/>
    <property type="match status" value="1"/>
</dbReference>
<feature type="domain" description="ABC transporter" evidence="8">
    <location>
        <begin position="115"/>
        <end position="350"/>
    </location>
</feature>
<comment type="subcellular location">
    <subcellularLocation>
        <location evidence="1">Membrane</location>
        <topology evidence="1">Multi-pass membrane protein</topology>
    </subcellularLocation>
</comment>
<dbReference type="Gene3D" id="3.40.50.300">
    <property type="entry name" value="P-loop containing nucleotide triphosphate hydrolases"/>
    <property type="match status" value="1"/>
</dbReference>
<dbReference type="InterPro" id="IPR013525">
    <property type="entry name" value="ABC2_TM"/>
</dbReference>
<evidence type="ECO:0000259" key="8">
    <source>
        <dbReference type="PROSITE" id="PS50893"/>
    </source>
</evidence>
<evidence type="ECO:0000256" key="5">
    <source>
        <dbReference type="ARBA" id="ARBA00022989"/>
    </source>
</evidence>
<protein>
    <recommendedName>
        <fullName evidence="8">ABC transporter domain-containing protein</fullName>
    </recommendedName>
</protein>
<dbReference type="Proteomes" id="UP001642540">
    <property type="component" value="Unassembled WGS sequence"/>
</dbReference>
<comment type="caution">
    <text evidence="9">The sequence shown here is derived from an EMBL/GenBank/DDBJ whole genome shotgun (WGS) entry which is preliminary data.</text>
</comment>
<evidence type="ECO:0000256" key="4">
    <source>
        <dbReference type="ARBA" id="ARBA00022840"/>
    </source>
</evidence>
<sequence>MLHFIIKVHVNIIIKQHSQRKSHKINGFPLCENLNWLKLMVSLKSFCILSADSTDAFGHIPHQLRATKDTNTDNMQMELFSFEMKKRVTKRSNPDSTLTISEISRRNESDLGAAVSVQNAWKWYKAVGKGSEPVLRGMNMNIPKGALYCLLGSSGCGKTTILSCILGIRKLNKGNILLFGEKPGENDVGIPGKNVGYMPQDISLYGNFSIFETFQYFGTLCGMTSELVKEKSEFLKTLLELPNLTRRISTLSGGQQRRVSLGVTLIHEPKLLILDEPTVGVDPLLRQRIWTYLHELASTKETTIIITTHYLEEAKKSDMIGIIRNGKMIAESSPAQLMSTSNGSLQDAVLKLCKENSNFDVETRDLYQNIIPEDQVIQASIKSRSTSTQKRNASYKKLILESATRINALIRKNFTVLTRNLLFLSFVMWIPAIEVLSTCVSFGYAPANLKLGVINREMNESQCPVQTSVEGECDLSSLSCTFLNQISSNTIKLIYFGEENGAESAVHSGDIWGYLVLPAEFSSSMYERAISGSNVDEITLNSSEMNVKLDETNKQITTSIKSALHDALSDFMSVVLSNCGFDSRQGLSALDYGTPVFGKDDNDIDLREYASTSMAVAASFFWPILTVGIRFLEERKCGMIERSIVAGTQMWEIMVAYLISEFLILIPQEAFSLAVVAVLSGIEILGSVYLAFGLLLLTGCCGAALGFLFGSFCREKIEIPILGIAIFIPNLLLCGIFWPVQGMPESVQTVANFLPCTLSSESIRSIFSRGWDITHDNVWPGFAMLFAHTIIYILLIILLHKFFMSK</sequence>
<feature type="transmembrane region" description="Helical" evidence="7">
    <location>
        <begin position="653"/>
        <end position="682"/>
    </location>
</feature>
<dbReference type="CDD" id="cd03230">
    <property type="entry name" value="ABC_DR_subfamily_A"/>
    <property type="match status" value="1"/>
</dbReference>
<dbReference type="Pfam" id="PF00005">
    <property type="entry name" value="ABC_tran"/>
    <property type="match status" value="1"/>
</dbReference>
<dbReference type="SUPFAM" id="SSF52540">
    <property type="entry name" value="P-loop containing nucleoside triphosphate hydrolases"/>
    <property type="match status" value="1"/>
</dbReference>
<proteinExistence type="predicted"/>
<organism evidence="9 10">
    <name type="scientific">Orchesella dallaii</name>
    <dbReference type="NCBI Taxonomy" id="48710"/>
    <lineage>
        <taxon>Eukaryota</taxon>
        <taxon>Metazoa</taxon>
        <taxon>Ecdysozoa</taxon>
        <taxon>Arthropoda</taxon>
        <taxon>Hexapoda</taxon>
        <taxon>Collembola</taxon>
        <taxon>Entomobryomorpha</taxon>
        <taxon>Entomobryoidea</taxon>
        <taxon>Orchesellidae</taxon>
        <taxon>Orchesellinae</taxon>
        <taxon>Orchesella</taxon>
    </lineage>
</organism>
<accession>A0ABP1Q0Z9</accession>
<name>A0ABP1Q0Z9_9HEXA</name>
<keyword evidence="2 7" id="KW-0812">Transmembrane</keyword>
<reference evidence="9 10" key="1">
    <citation type="submission" date="2024-08" db="EMBL/GenBank/DDBJ databases">
        <authorList>
            <person name="Cucini C."/>
            <person name="Frati F."/>
        </authorList>
    </citation>
    <scope>NUCLEOTIDE SEQUENCE [LARGE SCALE GENOMIC DNA]</scope>
</reference>
<gene>
    <name evidence="9" type="ORF">ODALV1_LOCUS6051</name>
</gene>
<dbReference type="PANTHER" id="PTHR43038">
    <property type="entry name" value="ATP-BINDING CASSETTE, SUB-FAMILY H, MEMBER 1"/>
    <property type="match status" value="1"/>
</dbReference>
<dbReference type="PANTHER" id="PTHR43038:SF3">
    <property type="entry name" value="ABC TRANSPORTER G FAMILY MEMBER 20 ISOFORM X1"/>
    <property type="match status" value="1"/>
</dbReference>
<dbReference type="InterPro" id="IPR003593">
    <property type="entry name" value="AAA+_ATPase"/>
</dbReference>
<dbReference type="InterPro" id="IPR003439">
    <property type="entry name" value="ABC_transporter-like_ATP-bd"/>
</dbReference>
<evidence type="ECO:0000313" key="9">
    <source>
        <dbReference type="EMBL" id="CAL8085247.1"/>
    </source>
</evidence>
<evidence type="ECO:0000313" key="10">
    <source>
        <dbReference type="Proteomes" id="UP001642540"/>
    </source>
</evidence>
<dbReference type="InterPro" id="IPR017871">
    <property type="entry name" value="ABC_transporter-like_CS"/>
</dbReference>
<dbReference type="EMBL" id="CAXLJM020000019">
    <property type="protein sequence ID" value="CAL8085247.1"/>
    <property type="molecule type" value="Genomic_DNA"/>
</dbReference>
<feature type="transmembrane region" description="Helical" evidence="7">
    <location>
        <begin position="688"/>
        <end position="709"/>
    </location>
</feature>
<keyword evidence="4" id="KW-0067">ATP-binding</keyword>
<keyword evidence="3" id="KW-0547">Nucleotide-binding</keyword>
<keyword evidence="10" id="KW-1185">Reference proteome</keyword>
<evidence type="ECO:0000256" key="1">
    <source>
        <dbReference type="ARBA" id="ARBA00004141"/>
    </source>
</evidence>
<evidence type="ECO:0000256" key="2">
    <source>
        <dbReference type="ARBA" id="ARBA00022692"/>
    </source>
</evidence>
<dbReference type="InterPro" id="IPR027417">
    <property type="entry name" value="P-loop_NTPase"/>
</dbReference>
<evidence type="ECO:0000256" key="7">
    <source>
        <dbReference type="SAM" id="Phobius"/>
    </source>
</evidence>
<keyword evidence="6 7" id="KW-0472">Membrane</keyword>
<keyword evidence="5 7" id="KW-1133">Transmembrane helix</keyword>
<feature type="transmembrane region" description="Helical" evidence="7">
    <location>
        <begin position="778"/>
        <end position="799"/>
    </location>
</feature>
<dbReference type="PROSITE" id="PS00211">
    <property type="entry name" value="ABC_TRANSPORTER_1"/>
    <property type="match status" value="1"/>
</dbReference>
<evidence type="ECO:0000256" key="6">
    <source>
        <dbReference type="ARBA" id="ARBA00023136"/>
    </source>
</evidence>